<reference evidence="2 3" key="1">
    <citation type="journal article" date="2023" name="Insect Mol. Biol.">
        <title>Genome sequencing provides insights into the evolution of gene families encoding plant cell wall-degrading enzymes in longhorned beetles.</title>
        <authorList>
            <person name="Shin N.R."/>
            <person name="Okamura Y."/>
            <person name="Kirsch R."/>
            <person name="Pauchet Y."/>
        </authorList>
    </citation>
    <scope>NUCLEOTIDE SEQUENCE [LARGE SCALE GENOMIC DNA]</scope>
    <source>
        <strain evidence="2">EAD_L_NR</strain>
    </source>
</reference>
<dbReference type="Proteomes" id="UP001159042">
    <property type="component" value="Unassembled WGS sequence"/>
</dbReference>
<dbReference type="InterPro" id="IPR004875">
    <property type="entry name" value="DDE_SF_endonuclease_dom"/>
</dbReference>
<organism evidence="2 3">
    <name type="scientific">Exocentrus adspersus</name>
    <dbReference type="NCBI Taxonomy" id="1586481"/>
    <lineage>
        <taxon>Eukaryota</taxon>
        <taxon>Metazoa</taxon>
        <taxon>Ecdysozoa</taxon>
        <taxon>Arthropoda</taxon>
        <taxon>Hexapoda</taxon>
        <taxon>Insecta</taxon>
        <taxon>Pterygota</taxon>
        <taxon>Neoptera</taxon>
        <taxon>Endopterygota</taxon>
        <taxon>Coleoptera</taxon>
        <taxon>Polyphaga</taxon>
        <taxon>Cucujiformia</taxon>
        <taxon>Chrysomeloidea</taxon>
        <taxon>Cerambycidae</taxon>
        <taxon>Lamiinae</taxon>
        <taxon>Acanthocinini</taxon>
        <taxon>Exocentrus</taxon>
    </lineage>
</organism>
<dbReference type="EMBL" id="JANEYG010000067">
    <property type="protein sequence ID" value="KAJ8914628.1"/>
    <property type="molecule type" value="Genomic_DNA"/>
</dbReference>
<dbReference type="AlphaFoldDB" id="A0AAV8VK82"/>
<feature type="domain" description="DDE-1" evidence="1">
    <location>
        <begin position="50"/>
        <end position="113"/>
    </location>
</feature>
<dbReference type="Pfam" id="PF03184">
    <property type="entry name" value="DDE_1"/>
    <property type="match status" value="1"/>
</dbReference>
<comment type="caution">
    <text evidence="2">The sequence shown here is derived from an EMBL/GenBank/DDBJ whole genome shotgun (WGS) entry which is preliminary data.</text>
</comment>
<dbReference type="GO" id="GO:0003676">
    <property type="term" value="F:nucleic acid binding"/>
    <property type="evidence" value="ECO:0007669"/>
    <property type="project" value="InterPro"/>
</dbReference>
<proteinExistence type="predicted"/>
<name>A0AAV8VK82_9CUCU</name>
<evidence type="ECO:0000313" key="2">
    <source>
        <dbReference type="EMBL" id="KAJ8914628.1"/>
    </source>
</evidence>
<sequence>MLDMINDPSRIFNADETGVKTSMKSGLVLAPSRKGFKDLYEIAPGSEKESITVLCNYAANGVAVPPMTVFPYKRIPKELSLTVPKGWAIGRSDSSWMTSAIFFEYIANVFYPWLIQEGVEFPRPLKRLVNRALLSVDLKLVDCKCGSGRLF</sequence>
<evidence type="ECO:0000313" key="3">
    <source>
        <dbReference type="Proteomes" id="UP001159042"/>
    </source>
</evidence>
<protein>
    <recommendedName>
        <fullName evidence="1">DDE-1 domain-containing protein</fullName>
    </recommendedName>
</protein>
<accession>A0AAV8VK82</accession>
<evidence type="ECO:0000259" key="1">
    <source>
        <dbReference type="Pfam" id="PF03184"/>
    </source>
</evidence>
<keyword evidence="3" id="KW-1185">Reference proteome</keyword>
<gene>
    <name evidence="2" type="ORF">NQ315_015365</name>
</gene>